<organism evidence="3 4">
    <name type="scientific">Nocardioides zeae</name>
    <dbReference type="NCBI Taxonomy" id="1457234"/>
    <lineage>
        <taxon>Bacteria</taxon>
        <taxon>Bacillati</taxon>
        <taxon>Actinomycetota</taxon>
        <taxon>Actinomycetes</taxon>
        <taxon>Propionibacteriales</taxon>
        <taxon>Nocardioidaceae</taxon>
        <taxon>Nocardioides</taxon>
    </lineage>
</organism>
<dbReference type="EMBL" id="JAUTAN010000001">
    <property type="protein sequence ID" value="MDQ1104557.1"/>
    <property type="molecule type" value="Genomic_DNA"/>
</dbReference>
<keyword evidence="2" id="KW-0732">Signal</keyword>
<dbReference type="RefSeq" id="WP_307199999.1">
    <property type="nucleotide sequence ID" value="NZ_JAUTAN010000001.1"/>
</dbReference>
<reference evidence="3" key="1">
    <citation type="submission" date="2023-07" db="EMBL/GenBank/DDBJ databases">
        <title>Functional and genomic diversity of the sorghum phyllosphere microbiome.</title>
        <authorList>
            <person name="Shade A."/>
        </authorList>
    </citation>
    <scope>NUCLEOTIDE SEQUENCE</scope>
    <source>
        <strain evidence="3">SORGH_AS_1067</strain>
    </source>
</reference>
<evidence type="ECO:0000256" key="2">
    <source>
        <dbReference type="SAM" id="SignalP"/>
    </source>
</evidence>
<feature type="compositionally biased region" description="Acidic residues" evidence="1">
    <location>
        <begin position="370"/>
        <end position="379"/>
    </location>
</feature>
<feature type="chain" id="PRO_5042513742" description="Benzoate transporter" evidence="2">
    <location>
        <begin position="33"/>
        <end position="653"/>
    </location>
</feature>
<proteinExistence type="predicted"/>
<protein>
    <recommendedName>
        <fullName evidence="5">Benzoate transporter</fullName>
    </recommendedName>
</protein>
<sequence length="653" mass="67553">MNRSTDTLRRGGLAAVVAAPLLLAACTSTPDAAPDPAGPTGVASLVRFAGCDDLLGYFQENALERVTAWGLEGLDGFDGFGGLDVVRQGAAGSWESDAALDGVSPRSSVMPRGGYVGPDHGTSEANTQEEGVDEADIVTTDGDVVVAIVEGVVQVVDAASAEALGSVDLGGVGAPSELLLHGSTLLVLGQQGGGVVWDDGVSDHANPYGTGPARTLITEVDLSDPASPEVVRSTRVEGEYRSARLVGDTVRLVMVSAPPGLDWVEPEGTSLAAETEAIEANRDLIEASTITDWLPQLSVDGGDVEPLLGCGDVGVPTAFSGFTTVSVAGLEIGGGAAPTSSAGVVGSGDIVYASTERMIVASTPWSTVRDDDDADDEPSSDLHSFDISEPDATTYVGSGRVEGRLLNQFALDEASGVVRVAVTRDGTPGEQSSSSLVVLAERPGEGLVETGRVDGLGVTEQIQAVRFLSPELAAVVTFRQVDPLYLVDTSDPAAPTLAGELKVPGYSAYLHPLDDGLLLGIGQHATEDGRTTGLQASLFDIIDPTAPRQVSTVTWDGFSSAVETDHRAFLVWQDRVYLPAQGWRDGYTETVESFDVDPGGLERGPSVSVTAELPDGGGVKRVLVVDDRIWFAGGSAVIRVAEGNRAVGDIVDF</sequence>
<feature type="signal peptide" evidence="2">
    <location>
        <begin position="1"/>
        <end position="32"/>
    </location>
</feature>
<dbReference type="InterPro" id="IPR019198">
    <property type="entry name" value="Beta_propeller_containing"/>
</dbReference>
<dbReference type="Proteomes" id="UP001239215">
    <property type="component" value="Unassembled WGS sequence"/>
</dbReference>
<evidence type="ECO:0008006" key="5">
    <source>
        <dbReference type="Google" id="ProtNLM"/>
    </source>
</evidence>
<comment type="caution">
    <text evidence="3">The sequence shown here is derived from an EMBL/GenBank/DDBJ whole genome shotgun (WGS) entry which is preliminary data.</text>
</comment>
<dbReference type="AlphaFoldDB" id="A0AAJ1X3H9"/>
<name>A0AAJ1X3H9_9ACTN</name>
<evidence type="ECO:0000313" key="3">
    <source>
        <dbReference type="EMBL" id="MDQ1104557.1"/>
    </source>
</evidence>
<evidence type="ECO:0000313" key="4">
    <source>
        <dbReference type="Proteomes" id="UP001239215"/>
    </source>
</evidence>
<feature type="region of interest" description="Disordered" evidence="1">
    <location>
        <begin position="365"/>
        <end position="388"/>
    </location>
</feature>
<dbReference type="Pfam" id="PF09826">
    <property type="entry name" value="Beta_propel"/>
    <property type="match status" value="1"/>
</dbReference>
<evidence type="ECO:0000256" key="1">
    <source>
        <dbReference type="SAM" id="MobiDB-lite"/>
    </source>
</evidence>
<gene>
    <name evidence="3" type="ORF">QE405_001841</name>
</gene>
<accession>A0AAJ1X3H9</accession>
<dbReference type="PROSITE" id="PS51257">
    <property type="entry name" value="PROKAR_LIPOPROTEIN"/>
    <property type="match status" value="1"/>
</dbReference>